<proteinExistence type="predicted"/>
<evidence type="ECO:0000313" key="1">
    <source>
        <dbReference type="EMBL" id="ABZ08228.1"/>
    </source>
</evidence>
<dbReference type="AlphaFoldDB" id="B3T6L9"/>
<protein>
    <submittedName>
        <fullName evidence="1">Uncharacterized protein</fullName>
    </submittedName>
</protein>
<gene>
    <name evidence="1" type="ORF">ALOHA_HF4000APKG2J17ctg1g35</name>
</gene>
<organism evidence="1">
    <name type="scientific">uncultured marine microorganism HF4000_APKG2J17</name>
    <dbReference type="NCBI Taxonomy" id="455546"/>
    <lineage>
        <taxon>unclassified sequences</taxon>
        <taxon>environmental samples</taxon>
    </lineage>
</organism>
<dbReference type="EMBL" id="EU016624">
    <property type="protein sequence ID" value="ABZ08228.1"/>
    <property type="molecule type" value="Genomic_DNA"/>
</dbReference>
<sequence length="62" mass="6707">MVKCGHMRTYADVCGHFVGRRRGLLWEFSRLGDSGGTGLPSPAEAGFAKAGSRLMPGMRPRL</sequence>
<accession>B3T6L9</accession>
<reference evidence="1" key="1">
    <citation type="journal article" date="2008" name="ISME J.">
        <title>Genomic patterns of recombination, clonal divergence and environment in marine microbial populations.</title>
        <authorList>
            <person name="Konstantinidis K.T."/>
            <person name="Delong E.F."/>
        </authorList>
    </citation>
    <scope>NUCLEOTIDE SEQUENCE</scope>
</reference>
<name>B3T6L9_9ZZZZ</name>